<organism evidence="1 2">
    <name type="scientific">Rugosimonospora acidiphila</name>
    <dbReference type="NCBI Taxonomy" id="556531"/>
    <lineage>
        <taxon>Bacteria</taxon>
        <taxon>Bacillati</taxon>
        <taxon>Actinomycetota</taxon>
        <taxon>Actinomycetes</taxon>
        <taxon>Micromonosporales</taxon>
        <taxon>Micromonosporaceae</taxon>
        <taxon>Rugosimonospora</taxon>
    </lineage>
</organism>
<sequence>MGATMHPVLSEYVKRAGFGEARSRRMINGLRVLREIAAKGDQPITYAAFAEMLQPGLAPLATGAILEDIGVFCNRAGWPNVTCFVISATSGECSEGFTKVSSPGLHGERCRCGALPGASPARARMARTLAGARRG</sequence>
<reference evidence="2" key="1">
    <citation type="journal article" date="2019" name="Int. J. Syst. Evol. Microbiol.">
        <title>The Global Catalogue of Microorganisms (GCM) 10K type strain sequencing project: providing services to taxonomists for standard genome sequencing and annotation.</title>
        <authorList>
            <consortium name="The Broad Institute Genomics Platform"/>
            <consortium name="The Broad Institute Genome Sequencing Center for Infectious Disease"/>
            <person name="Wu L."/>
            <person name="Ma J."/>
        </authorList>
    </citation>
    <scope>NUCLEOTIDE SEQUENCE [LARGE SCALE GENOMIC DNA]</scope>
    <source>
        <strain evidence="2">JCM 18304</strain>
    </source>
</reference>
<gene>
    <name evidence="1" type="ORF">GCM10023322_46600</name>
</gene>
<evidence type="ECO:0000313" key="2">
    <source>
        <dbReference type="Proteomes" id="UP001501570"/>
    </source>
</evidence>
<protein>
    <submittedName>
        <fullName evidence="1">Uncharacterized protein</fullName>
    </submittedName>
</protein>
<evidence type="ECO:0000313" key="1">
    <source>
        <dbReference type="EMBL" id="GAA5190737.1"/>
    </source>
</evidence>
<dbReference type="Proteomes" id="UP001501570">
    <property type="component" value="Unassembled WGS sequence"/>
</dbReference>
<dbReference type="EMBL" id="BAABJQ010000014">
    <property type="protein sequence ID" value="GAA5190737.1"/>
    <property type="molecule type" value="Genomic_DNA"/>
</dbReference>
<comment type="caution">
    <text evidence="1">The sequence shown here is derived from an EMBL/GenBank/DDBJ whole genome shotgun (WGS) entry which is preliminary data.</text>
</comment>
<proteinExistence type="predicted"/>
<accession>A0ABP9S316</accession>
<name>A0ABP9S316_9ACTN</name>
<keyword evidence="2" id="KW-1185">Reference proteome</keyword>